<proteinExistence type="predicted"/>
<accession>A0A0M3HMQ3</accession>
<evidence type="ECO:0000313" key="2">
    <source>
        <dbReference type="WBParaSite" id="ALUE_0000283201-mRNA-1"/>
    </source>
</evidence>
<sequence>MKKIAILMNIGLTNHLITTRSFSKAVGLGSILTCRANRNGWLARRPSFGVLSALINGHRINHTVSMRE</sequence>
<evidence type="ECO:0000313" key="1">
    <source>
        <dbReference type="Proteomes" id="UP000036681"/>
    </source>
</evidence>
<dbReference type="WBParaSite" id="ALUE_0000283201-mRNA-1">
    <property type="protein sequence ID" value="ALUE_0000283201-mRNA-1"/>
    <property type="gene ID" value="ALUE_0000283201"/>
</dbReference>
<organism evidence="1 2">
    <name type="scientific">Ascaris lumbricoides</name>
    <name type="common">Giant roundworm</name>
    <dbReference type="NCBI Taxonomy" id="6252"/>
    <lineage>
        <taxon>Eukaryota</taxon>
        <taxon>Metazoa</taxon>
        <taxon>Ecdysozoa</taxon>
        <taxon>Nematoda</taxon>
        <taxon>Chromadorea</taxon>
        <taxon>Rhabditida</taxon>
        <taxon>Spirurina</taxon>
        <taxon>Ascaridomorpha</taxon>
        <taxon>Ascaridoidea</taxon>
        <taxon>Ascarididae</taxon>
        <taxon>Ascaris</taxon>
    </lineage>
</organism>
<dbReference type="Proteomes" id="UP000036681">
    <property type="component" value="Unplaced"/>
</dbReference>
<keyword evidence="1" id="KW-1185">Reference proteome</keyword>
<reference evidence="2" key="1">
    <citation type="submission" date="2017-02" db="UniProtKB">
        <authorList>
            <consortium name="WormBaseParasite"/>
        </authorList>
    </citation>
    <scope>IDENTIFICATION</scope>
</reference>
<name>A0A0M3HMQ3_ASCLU</name>
<dbReference type="AlphaFoldDB" id="A0A0M3HMQ3"/>
<protein>
    <submittedName>
        <fullName evidence="2">DUF3265 domain-containing protein</fullName>
    </submittedName>
</protein>